<reference evidence="1 2" key="1">
    <citation type="submission" date="2018-06" db="EMBL/GenBank/DDBJ databases">
        <title>Genomic Encyclopedia of Type Strains, Phase III (KMG-III): the genomes of soil and plant-associated and newly described type strains.</title>
        <authorList>
            <person name="Whitman W."/>
        </authorList>
    </citation>
    <scope>NUCLEOTIDE SEQUENCE [LARGE SCALE GENOMIC DNA]</scope>
    <source>
        <strain evidence="1 2">CGMCC 4.7090</strain>
    </source>
</reference>
<evidence type="ECO:0000313" key="2">
    <source>
        <dbReference type="Proteomes" id="UP000249341"/>
    </source>
</evidence>
<comment type="caution">
    <text evidence="1">The sequence shown here is derived from an EMBL/GenBank/DDBJ whole genome shotgun (WGS) entry which is preliminary data.</text>
</comment>
<dbReference type="EMBL" id="QLMJ01000017">
    <property type="protein sequence ID" value="RAK29699.1"/>
    <property type="molecule type" value="Genomic_DNA"/>
</dbReference>
<protein>
    <submittedName>
        <fullName evidence="1">Uncharacterized protein</fullName>
    </submittedName>
</protein>
<organism evidence="1 2">
    <name type="scientific">Actinoplanes lutulentus</name>
    <dbReference type="NCBI Taxonomy" id="1287878"/>
    <lineage>
        <taxon>Bacteria</taxon>
        <taxon>Bacillati</taxon>
        <taxon>Actinomycetota</taxon>
        <taxon>Actinomycetes</taxon>
        <taxon>Micromonosporales</taxon>
        <taxon>Micromonosporaceae</taxon>
        <taxon>Actinoplanes</taxon>
    </lineage>
</organism>
<dbReference type="Proteomes" id="UP000249341">
    <property type="component" value="Unassembled WGS sequence"/>
</dbReference>
<dbReference type="AlphaFoldDB" id="A0A327Z2Y9"/>
<name>A0A327Z2Y9_9ACTN</name>
<accession>A0A327Z2Y9</accession>
<evidence type="ECO:0000313" key="1">
    <source>
        <dbReference type="EMBL" id="RAK29699.1"/>
    </source>
</evidence>
<sequence length="177" mass="19205">MLDRLFVEGSSVRATVFVAACAERAINIASWAAALDGRPGDAEIYVEALEFLWRPGAVDSQDVWVRMARLEEAHEMAMADELTGLPLYGLGSVLVLHSGLVVLAEPTPANVEDCSMAARNAAFHLEGLVPDQQFLSGEERSQNEDIESLLGGVSADELRNRARAAGRDRLSLIRSRV</sequence>
<proteinExistence type="predicted"/>
<keyword evidence="2" id="KW-1185">Reference proteome</keyword>
<gene>
    <name evidence="1" type="ORF">B0I29_11725</name>
</gene>